<proteinExistence type="predicted"/>
<keyword evidence="3 5" id="KW-1133">Transmembrane helix</keyword>
<feature type="transmembrane region" description="Helical" evidence="5">
    <location>
        <begin position="141"/>
        <end position="159"/>
    </location>
</feature>
<evidence type="ECO:0000256" key="1">
    <source>
        <dbReference type="ARBA" id="ARBA00004141"/>
    </source>
</evidence>
<feature type="transmembrane region" description="Helical" evidence="5">
    <location>
        <begin position="109"/>
        <end position="129"/>
    </location>
</feature>
<evidence type="ECO:0000256" key="2">
    <source>
        <dbReference type="ARBA" id="ARBA00022692"/>
    </source>
</evidence>
<dbReference type="GO" id="GO:0016020">
    <property type="term" value="C:membrane"/>
    <property type="evidence" value="ECO:0007669"/>
    <property type="project" value="UniProtKB-SubCell"/>
</dbReference>
<dbReference type="InterPro" id="IPR035952">
    <property type="entry name" value="Rhomboid-like_sf"/>
</dbReference>
<dbReference type="STRING" id="418784.A0A2P7YX02"/>
<keyword evidence="4 5" id="KW-0472">Membrane</keyword>
<keyword evidence="2 5" id="KW-0812">Transmembrane</keyword>
<evidence type="ECO:0000256" key="3">
    <source>
        <dbReference type="ARBA" id="ARBA00022989"/>
    </source>
</evidence>
<comment type="caution">
    <text evidence="6">The sequence shown here is derived from an EMBL/GenBank/DDBJ whole genome shotgun (WGS) entry which is preliminary data.</text>
</comment>
<reference evidence="6 7" key="1">
    <citation type="submission" date="2018-03" db="EMBL/GenBank/DDBJ databases">
        <title>Candida pseudohaemulonii genome assembly and annotation.</title>
        <authorList>
            <person name="Munoz J.F."/>
            <person name="Gade L.G."/>
            <person name="Chow N.A."/>
            <person name="Litvintseva A.P."/>
            <person name="Loparev V.N."/>
            <person name="Cuomo C.A."/>
        </authorList>
    </citation>
    <scope>NUCLEOTIDE SEQUENCE [LARGE SCALE GENOMIC DNA]</scope>
    <source>
        <strain evidence="6 7">B12108</strain>
    </source>
</reference>
<dbReference type="Proteomes" id="UP000241107">
    <property type="component" value="Unassembled WGS sequence"/>
</dbReference>
<comment type="subcellular location">
    <subcellularLocation>
        <location evidence="1">Membrane</location>
        <topology evidence="1">Multi-pass membrane protein</topology>
    </subcellularLocation>
</comment>
<dbReference type="GeneID" id="36563525"/>
<accession>A0A2P7YX02</accession>
<dbReference type="SMART" id="SM01160">
    <property type="entry name" value="DUF1751"/>
    <property type="match status" value="1"/>
</dbReference>
<dbReference type="GO" id="GO:0005794">
    <property type="term" value="C:Golgi apparatus"/>
    <property type="evidence" value="ECO:0007669"/>
    <property type="project" value="TreeGrafter"/>
</dbReference>
<organism evidence="6 7">
    <name type="scientific">Candidozyma pseudohaemuli</name>
    <dbReference type="NCBI Taxonomy" id="418784"/>
    <lineage>
        <taxon>Eukaryota</taxon>
        <taxon>Fungi</taxon>
        <taxon>Dikarya</taxon>
        <taxon>Ascomycota</taxon>
        <taxon>Saccharomycotina</taxon>
        <taxon>Pichiomycetes</taxon>
        <taxon>Metschnikowiaceae</taxon>
        <taxon>Candidozyma</taxon>
    </lineage>
</organism>
<evidence type="ECO:0000256" key="4">
    <source>
        <dbReference type="ARBA" id="ARBA00023136"/>
    </source>
</evidence>
<dbReference type="PANTHER" id="PTHR13377">
    <property type="entry name" value="PLACENTAL PROTEIN 6"/>
    <property type="match status" value="1"/>
</dbReference>
<dbReference type="InterPro" id="IPR013861">
    <property type="entry name" value="TMEM115/Pdh1/Rbl19"/>
</dbReference>
<dbReference type="PANTHER" id="PTHR13377:SF3">
    <property type="entry name" value="TRANSMEMBRANE PROTEIN 115"/>
    <property type="match status" value="1"/>
</dbReference>
<name>A0A2P7YX02_9ASCO</name>
<dbReference type="EMBL" id="PYFQ01000001">
    <property type="protein sequence ID" value="PSK40487.1"/>
    <property type="molecule type" value="Genomic_DNA"/>
</dbReference>
<dbReference type="OrthoDB" id="73612at2759"/>
<dbReference type="Pfam" id="PF08551">
    <property type="entry name" value="DUF1751"/>
    <property type="match status" value="1"/>
</dbReference>
<feature type="transmembrane region" description="Helical" evidence="5">
    <location>
        <begin position="72"/>
        <end position="97"/>
    </location>
</feature>
<feature type="transmembrane region" description="Helical" evidence="5">
    <location>
        <begin position="179"/>
        <end position="197"/>
    </location>
</feature>
<keyword evidence="7" id="KW-1185">Reference proteome</keyword>
<evidence type="ECO:0000313" key="7">
    <source>
        <dbReference type="Proteomes" id="UP000241107"/>
    </source>
</evidence>
<evidence type="ECO:0000256" key="5">
    <source>
        <dbReference type="SAM" id="Phobius"/>
    </source>
</evidence>
<dbReference type="RefSeq" id="XP_024715186.1">
    <property type="nucleotide sequence ID" value="XM_024855587.1"/>
</dbReference>
<protein>
    <submittedName>
        <fullName evidence="6">Uncharacterized protein</fullName>
    </submittedName>
</protein>
<evidence type="ECO:0000313" key="6">
    <source>
        <dbReference type="EMBL" id="PSK40487.1"/>
    </source>
</evidence>
<dbReference type="VEuPathDB" id="FungiDB:C7M61_000131"/>
<sequence length="374" mass="42086">MNPPKVASIVTVAVLLLLLLNAMLKYYTYFLLIVAAHKQEPTLDSEVPHPHDLYVPFLTFIPTRLPVALRPWVLLTASFIEESFIGLALAAASIFYLGWYLEARWGARAFAKFVLIAVLACNMALYFWYATKNAFGQLSSVPPVVSSTTPIVMACLVAVKQRIANHYIILYKNLLRIKVTFVPFSWYVLLVLAGLIWPDWHILHCEALAAFAISWTYLRFFKDGANERQSYLIPFSIKTPHVEAPMASPTNLKFDENLPKGDRSDLFALSTFFPSYLGLLVKKLSDAVFNFAVRQGLLNAKDFVGHDEDDEPHVGGINSKLFSLSRLKGAENVGMVPAGDRFKSFFGMNPQDESSDSIKLSMDKRRKLAIRQLE</sequence>
<dbReference type="SUPFAM" id="SSF144091">
    <property type="entry name" value="Rhomboid-like"/>
    <property type="match status" value="1"/>
</dbReference>
<gene>
    <name evidence="6" type="ORF">C7M61_000131</name>
</gene>
<dbReference type="AlphaFoldDB" id="A0A2P7YX02"/>
<dbReference type="GO" id="GO:0006890">
    <property type="term" value="P:retrograde vesicle-mediated transport, Golgi to endoplasmic reticulum"/>
    <property type="evidence" value="ECO:0007669"/>
    <property type="project" value="InterPro"/>
</dbReference>
<dbReference type="Gene3D" id="1.20.1540.10">
    <property type="entry name" value="Rhomboid-like"/>
    <property type="match status" value="1"/>
</dbReference>